<dbReference type="Pfam" id="PF01478">
    <property type="entry name" value="Peptidase_A24"/>
    <property type="match status" value="1"/>
</dbReference>
<dbReference type="PANTHER" id="PTHR30487">
    <property type="entry name" value="TYPE 4 PREPILIN-LIKE PROTEINS LEADER PEPTIDE-PROCESSING ENZYME"/>
    <property type="match status" value="1"/>
</dbReference>
<evidence type="ECO:0000256" key="3">
    <source>
        <dbReference type="ARBA" id="ARBA00022475"/>
    </source>
</evidence>
<feature type="domain" description="Prepilin peptidase A24 N-terminal" evidence="10">
    <location>
        <begin position="10"/>
        <end position="91"/>
    </location>
</feature>
<dbReference type="PRINTS" id="PR00864">
    <property type="entry name" value="PREPILNPTASE"/>
</dbReference>
<feature type="transmembrane region" description="Helical" evidence="8">
    <location>
        <begin position="231"/>
        <end position="254"/>
    </location>
</feature>
<dbReference type="EMBL" id="CAFBND010000061">
    <property type="protein sequence ID" value="CAB4947770.1"/>
    <property type="molecule type" value="Genomic_DNA"/>
</dbReference>
<protein>
    <submittedName>
        <fullName evidence="11">Unannotated protein</fullName>
    </submittedName>
</protein>
<dbReference type="GO" id="GO:0006465">
    <property type="term" value="P:signal peptide processing"/>
    <property type="evidence" value="ECO:0007669"/>
    <property type="project" value="TreeGrafter"/>
</dbReference>
<feature type="transmembrane region" description="Helical" evidence="8">
    <location>
        <begin position="99"/>
        <end position="117"/>
    </location>
</feature>
<evidence type="ECO:0000313" key="11">
    <source>
        <dbReference type="EMBL" id="CAB4947770.1"/>
    </source>
</evidence>
<reference evidence="11" key="1">
    <citation type="submission" date="2020-05" db="EMBL/GenBank/DDBJ databases">
        <authorList>
            <person name="Chiriac C."/>
            <person name="Salcher M."/>
            <person name="Ghai R."/>
            <person name="Kavagutti S V."/>
        </authorList>
    </citation>
    <scope>NUCLEOTIDE SEQUENCE</scope>
</reference>
<feature type="transmembrane region" description="Helical" evidence="8">
    <location>
        <begin position="151"/>
        <end position="173"/>
    </location>
</feature>
<evidence type="ECO:0000256" key="8">
    <source>
        <dbReference type="SAM" id="Phobius"/>
    </source>
</evidence>
<gene>
    <name evidence="11" type="ORF">UFOPK3752_01465</name>
</gene>
<feature type="domain" description="Prepilin type IV endopeptidase peptidase" evidence="9">
    <location>
        <begin position="104"/>
        <end position="214"/>
    </location>
</feature>
<evidence type="ECO:0000256" key="2">
    <source>
        <dbReference type="ARBA" id="ARBA00005801"/>
    </source>
</evidence>
<organism evidence="11">
    <name type="scientific">freshwater metagenome</name>
    <dbReference type="NCBI Taxonomy" id="449393"/>
    <lineage>
        <taxon>unclassified sequences</taxon>
        <taxon>metagenomes</taxon>
        <taxon>ecological metagenomes</taxon>
    </lineage>
</organism>
<dbReference type="InterPro" id="IPR050882">
    <property type="entry name" value="Prepilin_peptidase/N-MTase"/>
</dbReference>
<keyword evidence="6 8" id="KW-1133">Transmembrane helix</keyword>
<proteinExistence type="inferred from homology"/>
<evidence type="ECO:0000256" key="5">
    <source>
        <dbReference type="ARBA" id="ARBA00022692"/>
    </source>
</evidence>
<feature type="transmembrane region" description="Helical" evidence="8">
    <location>
        <begin position="123"/>
        <end position="144"/>
    </location>
</feature>
<name>A0A6J7JVY3_9ZZZZ</name>
<comment type="subcellular location">
    <subcellularLocation>
        <location evidence="1">Cell inner membrane</location>
        <topology evidence="1">Multi-pass membrane protein</topology>
    </subcellularLocation>
</comment>
<dbReference type="GO" id="GO:0005886">
    <property type="term" value="C:plasma membrane"/>
    <property type="evidence" value="ECO:0007669"/>
    <property type="project" value="UniProtKB-SubCell"/>
</dbReference>
<feature type="transmembrane region" description="Helical" evidence="8">
    <location>
        <begin position="193"/>
        <end position="219"/>
    </location>
</feature>
<keyword evidence="7 8" id="KW-0472">Membrane</keyword>
<evidence type="ECO:0000256" key="1">
    <source>
        <dbReference type="ARBA" id="ARBA00004429"/>
    </source>
</evidence>
<evidence type="ECO:0000256" key="4">
    <source>
        <dbReference type="ARBA" id="ARBA00022519"/>
    </source>
</evidence>
<keyword evidence="3" id="KW-1003">Cell membrane</keyword>
<dbReference type="InterPro" id="IPR014032">
    <property type="entry name" value="Peptidase_A24A_bac"/>
</dbReference>
<dbReference type="InterPro" id="IPR010627">
    <property type="entry name" value="Prepilin_pept_A24_N"/>
</dbReference>
<evidence type="ECO:0000256" key="7">
    <source>
        <dbReference type="ARBA" id="ARBA00023136"/>
    </source>
</evidence>
<dbReference type="InterPro" id="IPR000045">
    <property type="entry name" value="Prepilin_IV_endopep_pep"/>
</dbReference>
<accession>A0A6J7JVY3</accession>
<evidence type="ECO:0000259" key="10">
    <source>
        <dbReference type="Pfam" id="PF06750"/>
    </source>
</evidence>
<sequence>MAALVLVVTLLGLLIGSFLNVVIHRVPLGESVVSPRSRCPGCGTELSWYDNIPVLSWIVLRGRCRTCSTPISWRYPVVELGTGLLFGAVTWWSGATWALPAYLYLAAIGVALSAIDIDTKRLPNAIVLPSYAVASGLLLLPALLEGYRTSLLYAAITGIALFTFYFLLAFIYPAGMGFGDVKLAGVLGLYLGWSGWGLAVVATFVAFLLGSVVGVVVMVRSGGGRKTKVPFGPFMLLGTFAALFFGQGVVDWYFGSLGI</sequence>
<dbReference type="AlphaFoldDB" id="A0A6J7JVY3"/>
<evidence type="ECO:0000259" key="9">
    <source>
        <dbReference type="Pfam" id="PF01478"/>
    </source>
</evidence>
<dbReference type="PANTHER" id="PTHR30487:SF0">
    <property type="entry name" value="PREPILIN LEADER PEPTIDASE_N-METHYLTRANSFERASE-RELATED"/>
    <property type="match status" value="1"/>
</dbReference>
<dbReference type="Pfam" id="PF06750">
    <property type="entry name" value="A24_N_bact"/>
    <property type="match status" value="1"/>
</dbReference>
<dbReference type="GO" id="GO:0004190">
    <property type="term" value="F:aspartic-type endopeptidase activity"/>
    <property type="evidence" value="ECO:0007669"/>
    <property type="project" value="InterPro"/>
</dbReference>
<dbReference type="Gene3D" id="1.20.120.1220">
    <property type="match status" value="1"/>
</dbReference>
<keyword evidence="5 8" id="KW-0812">Transmembrane</keyword>
<comment type="similarity">
    <text evidence="2">Belongs to the peptidase A24 family.</text>
</comment>
<keyword evidence="4" id="KW-0997">Cell inner membrane</keyword>
<evidence type="ECO:0000256" key="6">
    <source>
        <dbReference type="ARBA" id="ARBA00022989"/>
    </source>
</evidence>